<dbReference type="InterPro" id="IPR009056">
    <property type="entry name" value="Cyt_c-like_dom"/>
</dbReference>
<feature type="domain" description="Cytochrome c" evidence="5">
    <location>
        <begin position="41"/>
        <end position="133"/>
    </location>
</feature>
<evidence type="ECO:0000256" key="1">
    <source>
        <dbReference type="ARBA" id="ARBA00022617"/>
    </source>
</evidence>
<dbReference type="InterPro" id="IPR036909">
    <property type="entry name" value="Cyt_c-like_dom_sf"/>
</dbReference>
<protein>
    <recommendedName>
        <fullName evidence="5">Cytochrome c domain-containing protein</fullName>
    </recommendedName>
</protein>
<proteinExistence type="predicted"/>
<keyword evidence="7" id="KW-1185">Reference proteome</keyword>
<keyword evidence="2 4" id="KW-0479">Metal-binding</keyword>
<dbReference type="GO" id="GO:0046872">
    <property type="term" value="F:metal ion binding"/>
    <property type="evidence" value="ECO:0007669"/>
    <property type="project" value="UniProtKB-KW"/>
</dbReference>
<dbReference type="Pfam" id="PF09086">
    <property type="entry name" value="DUF1924"/>
    <property type="match status" value="1"/>
</dbReference>
<evidence type="ECO:0000256" key="2">
    <source>
        <dbReference type="ARBA" id="ARBA00022723"/>
    </source>
</evidence>
<organism evidence="6 7">
    <name type="scientific">Pseudogulbenkiania subflava DSM 22618</name>
    <dbReference type="NCBI Taxonomy" id="1123014"/>
    <lineage>
        <taxon>Bacteria</taxon>
        <taxon>Pseudomonadati</taxon>
        <taxon>Pseudomonadota</taxon>
        <taxon>Betaproteobacteria</taxon>
        <taxon>Neisseriales</taxon>
        <taxon>Chromobacteriaceae</taxon>
        <taxon>Pseudogulbenkiania</taxon>
    </lineage>
</organism>
<name>A0A1Y6BMV9_9NEIS</name>
<keyword evidence="1 4" id="KW-0349">Heme</keyword>
<sequence>MSRLFLLLLAASLAPPGPGRLFSRRTAAGLRRGSTPGFSGFSAERGKELYYRRNTKDGKAISCASCHSDDPRRSGMTPSFRKIGPMASAVNPERFRDPAKVEKWFRRNCDDVLSRACTPLEKGDFLTFLTTLR</sequence>
<keyword evidence="3 4" id="KW-0408">Iron</keyword>
<dbReference type="Gene3D" id="1.10.760.10">
    <property type="entry name" value="Cytochrome c-like domain"/>
    <property type="match status" value="1"/>
</dbReference>
<dbReference type="Proteomes" id="UP000192920">
    <property type="component" value="Unassembled WGS sequence"/>
</dbReference>
<evidence type="ECO:0000313" key="7">
    <source>
        <dbReference type="Proteomes" id="UP000192920"/>
    </source>
</evidence>
<reference evidence="7" key="1">
    <citation type="submission" date="2017-04" db="EMBL/GenBank/DDBJ databases">
        <authorList>
            <person name="Varghese N."/>
            <person name="Submissions S."/>
        </authorList>
    </citation>
    <scope>NUCLEOTIDE SEQUENCE [LARGE SCALE GENOMIC DNA]</scope>
    <source>
        <strain evidence="7">DSM 22618</strain>
    </source>
</reference>
<dbReference type="EMBL" id="FXAG01000008">
    <property type="protein sequence ID" value="SMF20491.1"/>
    <property type="molecule type" value="Genomic_DNA"/>
</dbReference>
<dbReference type="SUPFAM" id="SSF46626">
    <property type="entry name" value="Cytochrome c"/>
    <property type="match status" value="1"/>
</dbReference>
<evidence type="ECO:0000259" key="5">
    <source>
        <dbReference type="PROSITE" id="PS51007"/>
    </source>
</evidence>
<dbReference type="GO" id="GO:0020037">
    <property type="term" value="F:heme binding"/>
    <property type="evidence" value="ECO:0007669"/>
    <property type="project" value="InterPro"/>
</dbReference>
<dbReference type="STRING" id="1123014.SAMN02745746_01861"/>
<dbReference type="PROSITE" id="PS51007">
    <property type="entry name" value="CYTC"/>
    <property type="match status" value="1"/>
</dbReference>
<evidence type="ECO:0000256" key="3">
    <source>
        <dbReference type="ARBA" id="ARBA00023004"/>
    </source>
</evidence>
<gene>
    <name evidence="6" type="ORF">SAMN02745746_01861</name>
</gene>
<dbReference type="RefSeq" id="WP_234985932.1">
    <property type="nucleotide sequence ID" value="NZ_FXAG01000008.1"/>
</dbReference>
<dbReference type="InterPro" id="IPR015170">
    <property type="entry name" value="DUF1924_SHP"/>
</dbReference>
<accession>A0A1Y6BMV9</accession>
<evidence type="ECO:0000313" key="6">
    <source>
        <dbReference type="EMBL" id="SMF20491.1"/>
    </source>
</evidence>
<evidence type="ECO:0000256" key="4">
    <source>
        <dbReference type="PROSITE-ProRule" id="PRU00433"/>
    </source>
</evidence>
<dbReference type="GO" id="GO:0009055">
    <property type="term" value="F:electron transfer activity"/>
    <property type="evidence" value="ECO:0007669"/>
    <property type="project" value="InterPro"/>
</dbReference>
<dbReference type="AlphaFoldDB" id="A0A1Y6BMV9"/>